<dbReference type="Proteomes" id="UP000199021">
    <property type="component" value="Unassembled WGS sequence"/>
</dbReference>
<accession>A0A1H9KPF4</accession>
<name>A0A1H9KPF4_9BACT</name>
<dbReference type="InParanoid" id="A0A1H9KPF4"/>
<dbReference type="CDD" id="cd19608">
    <property type="entry name" value="GH113_mannanase-like"/>
    <property type="match status" value="1"/>
</dbReference>
<keyword evidence="2" id="KW-1185">Reference proteome</keyword>
<dbReference type="InterPro" id="IPR017853">
    <property type="entry name" value="GH"/>
</dbReference>
<gene>
    <name evidence="1" type="ORF">SAMN05444359_12161</name>
</gene>
<dbReference type="Gene3D" id="3.20.20.80">
    <property type="entry name" value="Glycosidases"/>
    <property type="match status" value="1"/>
</dbReference>
<protein>
    <recommendedName>
        <fullName evidence="3">Asl1-like glycosyl hydrolase catalytic domain-containing protein</fullName>
    </recommendedName>
</protein>
<dbReference type="STRING" id="478744.SAMN05444359_12161"/>
<dbReference type="Pfam" id="PF22612">
    <property type="entry name" value="GH113"/>
    <property type="match status" value="1"/>
</dbReference>
<dbReference type="SUPFAM" id="SSF51445">
    <property type="entry name" value="(Trans)glycosidases"/>
    <property type="match status" value="1"/>
</dbReference>
<proteinExistence type="predicted"/>
<evidence type="ECO:0000313" key="2">
    <source>
        <dbReference type="Proteomes" id="UP000199021"/>
    </source>
</evidence>
<sequence length="766" mass="85925">MHSSPRTWLAFISLAIMSLLYAGCSMSKPVPEAEPEPNRRQLTRQAMRASVWRFVYCLQDPAESSDLKAFLEDVASKQPFGKRIEVYSCGELSADTLGSGPIILFGDRIPEGGEELPIQRGGDGWQFDQRLGFAYDDVFLLPYYTNPWSDKSTVSGLYLSANTASLIKRLNTEFEDNWGRLFRPSWAYEIHRANGDRILGSFADTTWAFDPAQEMTMASPEDPVYQEGQLTVFAYDGMVKKEELTRSVRALKTVQALLDTITGQQSDWFPEVRFYPNLERIGLRTGSMAPVQYASDKKVLHLVPCFMSEADILTSFTSWQPFVEHIAGGSLTGENLSLLTSALQASADRYAPESFLKDQRNTALQFLLTGEQISRQNLSKENGSGFIEEATARALTLGHKFDSPAAAYRAILRTKNKTIPAELLAEYDLRNFPISAPESRPMPTAPLSGMTFAHQGYRVHNGYGGEKIKPSLDSLAELNVNALAIVPYTFQRDPNKVGDLPIGDSAGGENDWATACSIREAHSRGWFTMLKPQIWVGRGSWPGDIEFETEEEWGDFFERYTYWILHYALLAEKEKVGALCIGTELRYTTLKHPERWREVIRKVRMIYGGQVTYAANWGDEFEGFTFWDELDAIGLNSYYPISDSDTPTDEELLTGARRWMKLAQAISQKTGKPLWLTETGFRSVSTPWKNPHAEAGDRAPDQRAQARCYRALVTAADETPELKAIFIWKWPSYLGADEGSRSPGRNFSPGGKEAAEVLAGFYGGWN</sequence>
<organism evidence="1 2">
    <name type="scientific">Neolewinella agarilytica</name>
    <dbReference type="NCBI Taxonomy" id="478744"/>
    <lineage>
        <taxon>Bacteria</taxon>
        <taxon>Pseudomonadati</taxon>
        <taxon>Bacteroidota</taxon>
        <taxon>Saprospiria</taxon>
        <taxon>Saprospirales</taxon>
        <taxon>Lewinellaceae</taxon>
        <taxon>Neolewinella</taxon>
    </lineage>
</organism>
<evidence type="ECO:0000313" key="1">
    <source>
        <dbReference type="EMBL" id="SER01051.1"/>
    </source>
</evidence>
<dbReference type="AlphaFoldDB" id="A0A1H9KPF4"/>
<dbReference type="InterPro" id="IPR055151">
    <property type="entry name" value="GH113"/>
</dbReference>
<dbReference type="EMBL" id="FOFB01000021">
    <property type="protein sequence ID" value="SER01051.1"/>
    <property type="molecule type" value="Genomic_DNA"/>
</dbReference>
<reference evidence="2" key="1">
    <citation type="submission" date="2016-10" db="EMBL/GenBank/DDBJ databases">
        <authorList>
            <person name="Varghese N."/>
            <person name="Submissions S."/>
        </authorList>
    </citation>
    <scope>NUCLEOTIDE SEQUENCE [LARGE SCALE GENOMIC DNA]</scope>
    <source>
        <strain evidence="2">DSM 24740</strain>
    </source>
</reference>
<evidence type="ECO:0008006" key="3">
    <source>
        <dbReference type="Google" id="ProtNLM"/>
    </source>
</evidence>